<name>A0A6L3STR6_9HYPH</name>
<protein>
    <submittedName>
        <fullName evidence="2">Uncharacterized protein</fullName>
    </submittedName>
</protein>
<dbReference type="OrthoDB" id="8004339at2"/>
<dbReference type="AlphaFoldDB" id="A0A6L3STR6"/>
<feature type="region of interest" description="Disordered" evidence="1">
    <location>
        <begin position="61"/>
        <end position="84"/>
    </location>
</feature>
<evidence type="ECO:0000313" key="3">
    <source>
        <dbReference type="Proteomes" id="UP000474159"/>
    </source>
</evidence>
<reference evidence="2 3" key="1">
    <citation type="submission" date="2019-09" db="EMBL/GenBank/DDBJ databases">
        <title>YIM 48816 draft genome.</title>
        <authorList>
            <person name="Jiang L."/>
        </authorList>
    </citation>
    <scope>NUCLEOTIDE SEQUENCE [LARGE SCALE GENOMIC DNA]</scope>
    <source>
        <strain evidence="2 3">YIM 48816</strain>
    </source>
</reference>
<feature type="compositionally biased region" description="Low complexity" evidence="1">
    <location>
        <begin position="106"/>
        <end position="122"/>
    </location>
</feature>
<gene>
    <name evidence="2" type="ORF">F6X53_21060</name>
</gene>
<evidence type="ECO:0000313" key="2">
    <source>
        <dbReference type="EMBL" id="KAB1076995.1"/>
    </source>
</evidence>
<accession>A0A6L3STR6</accession>
<dbReference type="EMBL" id="VZZK01000025">
    <property type="protein sequence ID" value="KAB1076995.1"/>
    <property type="molecule type" value="Genomic_DNA"/>
</dbReference>
<sequence>MRAALRGHVARQIALFDAGLDAALQGQSPGLADSAKVLRDLGGLKRLLDELELAEGRGLLPGDVAGGGHGDAHESAPGGPAAGDLPALRAEIARRYAAFAGERPDAGLPGEPAGPAPGLARP</sequence>
<dbReference type="Proteomes" id="UP000474159">
    <property type="component" value="Unassembled WGS sequence"/>
</dbReference>
<keyword evidence="3" id="KW-1185">Reference proteome</keyword>
<comment type="caution">
    <text evidence="2">The sequence shown here is derived from an EMBL/GenBank/DDBJ whole genome shotgun (WGS) entry which is preliminary data.</text>
</comment>
<evidence type="ECO:0000256" key="1">
    <source>
        <dbReference type="SAM" id="MobiDB-lite"/>
    </source>
</evidence>
<organism evidence="2 3">
    <name type="scientific">Methylobacterium soli</name>
    <dbReference type="NCBI Taxonomy" id="553447"/>
    <lineage>
        <taxon>Bacteria</taxon>
        <taxon>Pseudomonadati</taxon>
        <taxon>Pseudomonadota</taxon>
        <taxon>Alphaproteobacteria</taxon>
        <taxon>Hyphomicrobiales</taxon>
        <taxon>Methylobacteriaceae</taxon>
        <taxon>Methylobacterium</taxon>
    </lineage>
</organism>
<proteinExistence type="predicted"/>
<feature type="region of interest" description="Disordered" evidence="1">
    <location>
        <begin position="101"/>
        <end position="122"/>
    </location>
</feature>